<feature type="transmembrane region" description="Helical" evidence="5">
    <location>
        <begin position="451"/>
        <end position="474"/>
    </location>
</feature>
<keyword evidence="5" id="KW-0813">Transport</keyword>
<evidence type="ECO:0000256" key="5">
    <source>
        <dbReference type="RuleBase" id="RU361157"/>
    </source>
</evidence>
<feature type="transmembrane region" description="Helical" evidence="5">
    <location>
        <begin position="481"/>
        <end position="503"/>
    </location>
</feature>
<dbReference type="InterPro" id="IPR051784">
    <property type="entry name" value="Nod_factor_ABC_transporter"/>
</dbReference>
<feature type="transmembrane region" description="Helical" evidence="5">
    <location>
        <begin position="247"/>
        <end position="268"/>
    </location>
</feature>
<feature type="transmembrane region" description="Helical" evidence="5">
    <location>
        <begin position="185"/>
        <end position="207"/>
    </location>
</feature>
<dbReference type="EMBL" id="JAERRC010000024">
    <property type="protein sequence ID" value="MBL0706089.1"/>
    <property type="molecule type" value="Genomic_DNA"/>
</dbReference>
<dbReference type="PANTHER" id="PTHR43229:SF6">
    <property type="entry name" value="ABC-TYPE MULTIDRUG TRANSPORT SYSTEM, PERMEASE COMPONENT"/>
    <property type="match status" value="1"/>
</dbReference>
<feature type="transmembrane region" description="Helical" evidence="5">
    <location>
        <begin position="334"/>
        <end position="354"/>
    </location>
</feature>
<comment type="similarity">
    <text evidence="5">Belongs to the ABC-2 integral membrane protein family.</text>
</comment>
<comment type="caution">
    <text evidence="5">Lacks conserved residue(s) required for the propagation of feature annotation.</text>
</comment>
<name>A0ABS1K3J4_9MICC</name>
<dbReference type="PROSITE" id="PS51012">
    <property type="entry name" value="ABC_TM2"/>
    <property type="match status" value="1"/>
</dbReference>
<comment type="caution">
    <text evidence="7">The sequence shown here is derived from an EMBL/GenBank/DDBJ whole genome shotgun (WGS) entry which is preliminary data.</text>
</comment>
<keyword evidence="4 5" id="KW-0472">Membrane</keyword>
<keyword evidence="5" id="KW-1003">Cell membrane</keyword>
<organism evidence="7 8">
    <name type="scientific">Sinomonas cellulolyticus</name>
    <dbReference type="NCBI Taxonomy" id="2801916"/>
    <lineage>
        <taxon>Bacteria</taxon>
        <taxon>Bacillati</taxon>
        <taxon>Actinomycetota</taxon>
        <taxon>Actinomycetes</taxon>
        <taxon>Micrococcales</taxon>
        <taxon>Micrococcaceae</taxon>
        <taxon>Sinomonas</taxon>
    </lineage>
</organism>
<feature type="transmembrane region" description="Helical" evidence="5">
    <location>
        <begin position="40"/>
        <end position="61"/>
    </location>
</feature>
<feature type="transmembrane region" description="Helical" evidence="5">
    <location>
        <begin position="537"/>
        <end position="557"/>
    </location>
</feature>
<dbReference type="InterPro" id="IPR047817">
    <property type="entry name" value="ABC2_TM_bact-type"/>
</dbReference>
<feature type="transmembrane region" description="Helical" evidence="5">
    <location>
        <begin position="73"/>
        <end position="98"/>
    </location>
</feature>
<keyword evidence="8" id="KW-1185">Reference proteome</keyword>
<feature type="transmembrane region" description="Helical" evidence="5">
    <location>
        <begin position="158"/>
        <end position="178"/>
    </location>
</feature>
<sequence>MATPTAHPGRKAMSPPRPGRARLLADQLVYAVRDLWRTRIAFIFTFLFPLTILLAVGAMTGNAQVAPGSDVRIMQFVTPSAGVMGALYGAYPTVASSLADAREKGVLKRLRGTPLPGWIYLAGRIGAAALMAVGSLALMLAVGVLAYGVHIQWHTMPATVVTVLVAVISFAALGVAVAGLARSAMVAQAVSIATAVALSFVSGVMGYGDMPDWADRIAAVFPLKPFSDAVAEQFDPFSTADGWDLPALGLMAAWAVGAGGVAALAFRWEPARGQRVRRSRHVPSDEHRVEGVGPAARRRQAGLRAAVPGRPSWLSLLKAQTGWATRSALRDPGWVFFAIAMPVGLYMLNVAMMGEALDSSTFRPPLVLQNAAGLTAWGAAVNVMVNLPDDVARARDRGILKRLRGAPLQIGFYFAGRFVSGLLLALVTGILIVAAGLAWFGLDLSWSGVPLALGLLVLGTASLAACGLLLVAVLPNSKATLAVGLGLALPLSFFSDIFVFGALPDWMSTVGSFFPLKHLANGLSAALDPSGMSVNGVGIAVMGAWLLGATVLATKLFRWSPR</sequence>
<accession>A0ABS1K3J4</accession>
<dbReference type="Pfam" id="PF01061">
    <property type="entry name" value="ABC2_membrane"/>
    <property type="match status" value="1"/>
</dbReference>
<feature type="domain" description="ABC transmembrane type-2" evidence="6">
    <location>
        <begin position="40"/>
        <end position="269"/>
    </location>
</feature>
<protein>
    <recommendedName>
        <fullName evidence="5">Transport permease protein</fullName>
    </recommendedName>
</protein>
<dbReference type="InterPro" id="IPR013525">
    <property type="entry name" value="ABC2_TM"/>
</dbReference>
<evidence type="ECO:0000259" key="6">
    <source>
        <dbReference type="PROSITE" id="PS51012"/>
    </source>
</evidence>
<dbReference type="PANTHER" id="PTHR43229">
    <property type="entry name" value="NODULATION PROTEIN J"/>
    <property type="match status" value="1"/>
</dbReference>
<dbReference type="RefSeq" id="WP_201896923.1">
    <property type="nucleotide sequence ID" value="NZ_JAERRC010000024.1"/>
</dbReference>
<proteinExistence type="inferred from homology"/>
<evidence type="ECO:0000256" key="2">
    <source>
        <dbReference type="ARBA" id="ARBA00022692"/>
    </source>
</evidence>
<keyword evidence="3 5" id="KW-1133">Transmembrane helix</keyword>
<evidence type="ECO:0000256" key="1">
    <source>
        <dbReference type="ARBA" id="ARBA00004141"/>
    </source>
</evidence>
<keyword evidence="2 5" id="KW-0812">Transmembrane</keyword>
<feature type="transmembrane region" description="Helical" evidence="5">
    <location>
        <begin position="408"/>
        <end position="439"/>
    </location>
</feature>
<evidence type="ECO:0000256" key="4">
    <source>
        <dbReference type="ARBA" id="ARBA00023136"/>
    </source>
</evidence>
<evidence type="ECO:0000313" key="7">
    <source>
        <dbReference type="EMBL" id="MBL0706089.1"/>
    </source>
</evidence>
<reference evidence="7 8" key="1">
    <citation type="submission" date="2021-01" db="EMBL/GenBank/DDBJ databases">
        <title>Genome public.</title>
        <authorList>
            <person name="Liu C."/>
            <person name="Sun Q."/>
        </authorList>
    </citation>
    <scope>NUCLEOTIDE SEQUENCE [LARGE SCALE GENOMIC DNA]</scope>
    <source>
        <strain evidence="7 8">JC656</strain>
    </source>
</reference>
<dbReference type="Pfam" id="PF12698">
    <property type="entry name" value="ABC2_membrane_3"/>
    <property type="match status" value="1"/>
</dbReference>
<feature type="transmembrane region" description="Helical" evidence="5">
    <location>
        <begin position="118"/>
        <end position="146"/>
    </location>
</feature>
<evidence type="ECO:0000256" key="3">
    <source>
        <dbReference type="ARBA" id="ARBA00022989"/>
    </source>
</evidence>
<comment type="subcellular location">
    <subcellularLocation>
        <location evidence="5">Cell membrane</location>
        <topology evidence="5">Multi-pass membrane protein</topology>
    </subcellularLocation>
    <subcellularLocation>
        <location evidence="1">Membrane</location>
        <topology evidence="1">Multi-pass membrane protein</topology>
    </subcellularLocation>
</comment>
<evidence type="ECO:0000313" key="8">
    <source>
        <dbReference type="Proteomes" id="UP000639051"/>
    </source>
</evidence>
<gene>
    <name evidence="7" type="ORF">JJE72_11300</name>
</gene>
<dbReference type="Proteomes" id="UP000639051">
    <property type="component" value="Unassembled WGS sequence"/>
</dbReference>
<feature type="transmembrane region" description="Helical" evidence="5">
    <location>
        <begin position="366"/>
        <end position="387"/>
    </location>
</feature>